<feature type="region of interest" description="Disordered" evidence="1">
    <location>
        <begin position="1"/>
        <end position="43"/>
    </location>
</feature>
<dbReference type="Proteomes" id="UP001055940">
    <property type="component" value="Chromosome"/>
</dbReference>
<organism evidence="2 3">
    <name type="scientific">Nocardiopsis exhalans</name>
    <dbReference type="NCBI Taxonomy" id="163604"/>
    <lineage>
        <taxon>Bacteria</taxon>
        <taxon>Bacillati</taxon>
        <taxon>Actinomycetota</taxon>
        <taxon>Actinomycetes</taxon>
        <taxon>Streptosporangiales</taxon>
        <taxon>Nocardiopsidaceae</taxon>
        <taxon>Nocardiopsis</taxon>
    </lineage>
</organism>
<proteinExistence type="predicted"/>
<protein>
    <recommendedName>
        <fullName evidence="4">DUF559 domain-containing protein</fullName>
    </recommendedName>
</protein>
<name>A0ABY5DF41_9ACTN</name>
<reference evidence="2" key="1">
    <citation type="submission" date="2022-06" db="EMBL/GenBank/DDBJ databases">
        <authorList>
            <person name="Ping M."/>
        </authorList>
    </citation>
    <scope>NUCLEOTIDE SEQUENCE</scope>
    <source>
        <strain evidence="2">JCM11759T</strain>
    </source>
</reference>
<sequence length="178" mass="19326">MPRDHTSPTGCSPLFPLPRPALRPKAHRAEPPSGPGSPLAGLPPDHDLLLRTLRPVLAHLSADAVAFGRTAAYVWGVDPHPRGTAVTRDRPHVALPPCRVDTGQGPFRADPGWPAYRVVVEYDSAEFHSSRHERARDELRHTAVREAGWLVVSIGVHDLCAHPAGFPRQVLAALTDRG</sequence>
<evidence type="ECO:0008006" key="4">
    <source>
        <dbReference type="Google" id="ProtNLM"/>
    </source>
</evidence>
<dbReference type="EMBL" id="CP099837">
    <property type="protein sequence ID" value="USY21818.1"/>
    <property type="molecule type" value="Genomic_DNA"/>
</dbReference>
<accession>A0ABY5DF41</accession>
<keyword evidence="3" id="KW-1185">Reference proteome</keyword>
<dbReference type="SUPFAM" id="SSF52980">
    <property type="entry name" value="Restriction endonuclease-like"/>
    <property type="match status" value="1"/>
</dbReference>
<gene>
    <name evidence="2" type="ORF">NE857_09515</name>
</gene>
<dbReference type="InterPro" id="IPR011335">
    <property type="entry name" value="Restrct_endonuc-II-like"/>
</dbReference>
<dbReference type="RefSeq" id="WP_254420657.1">
    <property type="nucleotide sequence ID" value="NZ_BAAAJB010000058.1"/>
</dbReference>
<evidence type="ECO:0000313" key="2">
    <source>
        <dbReference type="EMBL" id="USY21818.1"/>
    </source>
</evidence>
<evidence type="ECO:0000313" key="3">
    <source>
        <dbReference type="Proteomes" id="UP001055940"/>
    </source>
</evidence>
<evidence type="ECO:0000256" key="1">
    <source>
        <dbReference type="SAM" id="MobiDB-lite"/>
    </source>
</evidence>